<accession>A0A075G9R2</accession>
<proteinExistence type="inferred from homology"/>
<reference evidence="10" key="1">
    <citation type="journal article" date="2014" name="Genome Biol. Evol.">
        <title>Pangenome evidence for extensive interdomain horizontal transfer affecting lineage core and shell genes in uncultured planktonic thaumarchaeota and euryarchaeota.</title>
        <authorList>
            <person name="Deschamps P."/>
            <person name="Zivanovic Y."/>
            <person name="Moreira D."/>
            <person name="Rodriguez-Valera F."/>
            <person name="Lopez-Garcia P."/>
        </authorList>
    </citation>
    <scope>NUCLEOTIDE SEQUENCE</scope>
</reference>
<name>A0A075G9R2_9ARCH</name>
<evidence type="ECO:0000256" key="5">
    <source>
        <dbReference type="ARBA" id="ARBA00022898"/>
    </source>
</evidence>
<dbReference type="CDD" id="cd00609">
    <property type="entry name" value="AAT_like"/>
    <property type="match status" value="1"/>
</dbReference>
<evidence type="ECO:0000256" key="7">
    <source>
        <dbReference type="ARBA" id="ARBA00029440"/>
    </source>
</evidence>
<organism evidence="10">
    <name type="scientific">uncultured marine thaumarchaeote KM3_131_F04</name>
    <dbReference type="NCBI Taxonomy" id="1456002"/>
    <lineage>
        <taxon>Archaea</taxon>
        <taxon>Nitrososphaerota</taxon>
        <taxon>environmental samples</taxon>
    </lineage>
</organism>
<feature type="domain" description="Aminotransferase class I/classII large" evidence="9">
    <location>
        <begin position="61"/>
        <end position="348"/>
    </location>
</feature>
<dbReference type="EC" id="2.6.1.9" evidence="10"/>
<dbReference type="Gene3D" id="3.40.640.10">
    <property type="entry name" value="Type I PLP-dependent aspartate aminotransferase-like (Major domain)"/>
    <property type="match status" value="1"/>
</dbReference>
<dbReference type="GO" id="GO:0004400">
    <property type="term" value="F:histidinol-phosphate transaminase activity"/>
    <property type="evidence" value="ECO:0007669"/>
    <property type="project" value="UniProtKB-EC"/>
</dbReference>
<protein>
    <submittedName>
        <fullName evidence="10">Aminotransferase class I and II (HisC)</fullName>
        <ecNumber evidence="10">2.6.1.9</ecNumber>
    </submittedName>
</protein>
<dbReference type="PROSITE" id="PS00599">
    <property type="entry name" value="AA_TRANSFER_CLASS_2"/>
    <property type="match status" value="1"/>
</dbReference>
<gene>
    <name evidence="10" type="primary">hisC</name>
</gene>
<keyword evidence="3" id="KW-0028">Amino-acid biosynthesis</keyword>
<keyword evidence="6" id="KW-0368">Histidine biosynthesis</keyword>
<dbReference type="NCBIfam" id="TIGR01141">
    <property type="entry name" value="hisC"/>
    <property type="match status" value="1"/>
</dbReference>
<dbReference type="InterPro" id="IPR015421">
    <property type="entry name" value="PyrdxlP-dep_Trfase_major"/>
</dbReference>
<keyword evidence="5 8" id="KW-0663">Pyridoxal phosphate</keyword>
<evidence type="ECO:0000256" key="8">
    <source>
        <dbReference type="RuleBase" id="RU003693"/>
    </source>
</evidence>
<evidence type="ECO:0000256" key="1">
    <source>
        <dbReference type="ARBA" id="ARBA00001933"/>
    </source>
</evidence>
<evidence type="ECO:0000256" key="3">
    <source>
        <dbReference type="ARBA" id="ARBA00022605"/>
    </source>
</evidence>
<dbReference type="SUPFAM" id="SSF53383">
    <property type="entry name" value="PLP-dependent transferases"/>
    <property type="match status" value="1"/>
</dbReference>
<dbReference type="InterPro" id="IPR005861">
    <property type="entry name" value="HisP_aminotrans"/>
</dbReference>
<evidence type="ECO:0000256" key="2">
    <source>
        <dbReference type="ARBA" id="ARBA00022576"/>
    </source>
</evidence>
<evidence type="ECO:0000259" key="9">
    <source>
        <dbReference type="Pfam" id="PF00155"/>
    </source>
</evidence>
<comment type="cofactor">
    <cofactor evidence="1 8">
        <name>pyridoxal 5'-phosphate</name>
        <dbReference type="ChEBI" id="CHEBI:597326"/>
    </cofactor>
</comment>
<keyword evidence="2 10" id="KW-0032">Aminotransferase</keyword>
<dbReference type="InterPro" id="IPR001917">
    <property type="entry name" value="Aminotrans_II_pyridoxalP_BS"/>
</dbReference>
<dbReference type="Gene3D" id="3.90.1150.10">
    <property type="entry name" value="Aspartate Aminotransferase, domain 1"/>
    <property type="match status" value="1"/>
</dbReference>
<comment type="similarity">
    <text evidence="8">Belongs to the class-II pyridoxal-phosphate-dependent aminotransferase family.</text>
</comment>
<dbReference type="InterPro" id="IPR004839">
    <property type="entry name" value="Aminotransferase_I/II_large"/>
</dbReference>
<evidence type="ECO:0000256" key="6">
    <source>
        <dbReference type="ARBA" id="ARBA00023102"/>
    </source>
</evidence>
<keyword evidence="4 10" id="KW-0808">Transferase</keyword>
<dbReference type="GO" id="GO:0000105">
    <property type="term" value="P:L-histidine biosynthetic process"/>
    <property type="evidence" value="ECO:0007669"/>
    <property type="project" value="UniProtKB-KW"/>
</dbReference>
<dbReference type="Pfam" id="PF00155">
    <property type="entry name" value="Aminotran_1_2"/>
    <property type="match status" value="1"/>
</dbReference>
<dbReference type="InterPro" id="IPR015424">
    <property type="entry name" value="PyrdxlP-dep_Trfase"/>
</dbReference>
<sequence length="355" mass="40418">MNKEFQKKLNELSKLSGYQKPKKIADSLKLDSNENFVIGKQFQSGLINAAKRRCDIREYPLGGTEKLVTKLSEYLKVPSNMVGVGNGSDQILDLFLANFCTRKTRILTSDPTFAFFEERCKLYGVKMIKVQFSEGMTLDVDQFLSKSKNADLIYIDSPNNPTGFQFSKAEMQKIIKKFNGPIIIDEAYGEFSDYSVVNLVKNNDNLIVIRTFSKAFGLAGLRLGYFVANKRFTDIFSRVIQYPYPLNSLAIEVGILALQKSKQISSIFSLIKKERERVIKNLRRYDIFEVFDSKANYVLFDAKGSYNRVYNALAEQGISIRKLAKIGKHKGCLRVTIGTKEMNSKFLLAIRDLVR</sequence>
<dbReference type="AlphaFoldDB" id="A0A075G9R2"/>
<evidence type="ECO:0000313" key="10">
    <source>
        <dbReference type="EMBL" id="AIF00414.1"/>
    </source>
</evidence>
<dbReference type="EMBL" id="KF900590">
    <property type="protein sequence ID" value="AIF00414.1"/>
    <property type="molecule type" value="Genomic_DNA"/>
</dbReference>
<dbReference type="PANTHER" id="PTHR42885:SF2">
    <property type="entry name" value="HISTIDINOL-PHOSPHATE AMINOTRANSFERASE"/>
    <property type="match status" value="1"/>
</dbReference>
<dbReference type="PANTHER" id="PTHR42885">
    <property type="entry name" value="HISTIDINOL-PHOSPHATE AMINOTRANSFERASE-RELATED"/>
    <property type="match status" value="1"/>
</dbReference>
<comment type="pathway">
    <text evidence="7">Amino-acid biosynthesis.</text>
</comment>
<dbReference type="GO" id="GO:0030170">
    <property type="term" value="F:pyridoxal phosphate binding"/>
    <property type="evidence" value="ECO:0007669"/>
    <property type="project" value="InterPro"/>
</dbReference>
<evidence type="ECO:0000256" key="4">
    <source>
        <dbReference type="ARBA" id="ARBA00022679"/>
    </source>
</evidence>
<dbReference type="InterPro" id="IPR015422">
    <property type="entry name" value="PyrdxlP-dep_Trfase_small"/>
</dbReference>